<accession>A0ACC2NRA8</accession>
<organism evidence="1 2">
    <name type="scientific">Eretmocerus hayati</name>
    <dbReference type="NCBI Taxonomy" id="131215"/>
    <lineage>
        <taxon>Eukaryota</taxon>
        <taxon>Metazoa</taxon>
        <taxon>Ecdysozoa</taxon>
        <taxon>Arthropoda</taxon>
        <taxon>Hexapoda</taxon>
        <taxon>Insecta</taxon>
        <taxon>Pterygota</taxon>
        <taxon>Neoptera</taxon>
        <taxon>Endopterygota</taxon>
        <taxon>Hymenoptera</taxon>
        <taxon>Apocrita</taxon>
        <taxon>Proctotrupomorpha</taxon>
        <taxon>Chalcidoidea</taxon>
        <taxon>Aphelinidae</taxon>
        <taxon>Aphelininae</taxon>
        <taxon>Eretmocerus</taxon>
    </lineage>
</organism>
<comment type="caution">
    <text evidence="1">The sequence shown here is derived from an EMBL/GenBank/DDBJ whole genome shotgun (WGS) entry which is preliminary data.</text>
</comment>
<proteinExistence type="predicted"/>
<evidence type="ECO:0000313" key="2">
    <source>
        <dbReference type="Proteomes" id="UP001239111"/>
    </source>
</evidence>
<gene>
    <name evidence="1" type="ORF">QAD02_004119</name>
</gene>
<protein>
    <submittedName>
        <fullName evidence="1">Uncharacterized protein</fullName>
    </submittedName>
</protein>
<keyword evidence="2" id="KW-1185">Reference proteome</keyword>
<dbReference type="Proteomes" id="UP001239111">
    <property type="component" value="Chromosome 3"/>
</dbReference>
<evidence type="ECO:0000313" key="1">
    <source>
        <dbReference type="EMBL" id="KAJ8672859.1"/>
    </source>
</evidence>
<name>A0ACC2NRA8_9HYME</name>
<reference evidence="1" key="1">
    <citation type="submission" date="2023-04" db="EMBL/GenBank/DDBJ databases">
        <title>A chromosome-level genome assembly of the parasitoid wasp Eretmocerus hayati.</title>
        <authorList>
            <person name="Zhong Y."/>
            <person name="Liu S."/>
            <person name="Liu Y."/>
        </authorList>
    </citation>
    <scope>NUCLEOTIDE SEQUENCE</scope>
    <source>
        <strain evidence="1">ZJU_SS_LIU_2023</strain>
    </source>
</reference>
<sequence>MNRKLKRIKNCLEVLQSEVSGLRASGTIERDRTGPKPANVPEPKEADDCLIISNDVSWEDFENLRLDVRNAGLRMMPSPHDRERRKKFKQVLKRRRKEVIARKEAQWARLRQEEAQRDAWARSLVRKQEREAEEAQRESERQKEMARIADLRELERLDREILEQSREVERLRRQAHVESLPQDPLPQRRQRYESLGINIKKIPKQSRCILSDL</sequence>
<dbReference type="EMBL" id="CM056743">
    <property type="protein sequence ID" value="KAJ8672859.1"/>
    <property type="molecule type" value="Genomic_DNA"/>
</dbReference>